<accession>A0AAE1EBN4</accession>
<dbReference type="EMBL" id="JAWDGP010000375">
    <property type="protein sequence ID" value="KAK3801062.1"/>
    <property type="molecule type" value="Genomic_DNA"/>
</dbReference>
<dbReference type="AlphaFoldDB" id="A0AAE1EBN4"/>
<name>A0AAE1EBN4_9GAST</name>
<gene>
    <name evidence="2" type="ORF">RRG08_013457</name>
</gene>
<proteinExistence type="predicted"/>
<evidence type="ECO:0000256" key="1">
    <source>
        <dbReference type="SAM" id="MobiDB-lite"/>
    </source>
</evidence>
<sequence>MTKCLYYDRVCVTVCTQTDVGQYGSRKTVVFSKYLRTCVKVQTEDEFYEVGVQRTTQSDFATGYAQFETPAVTRRRLGESKEKRGGAPSGLHSLRHTDNRGYPSGLQQRTRKHWIWKDGFAVQLIFLRPGVPRDSECSLATPALAVTCIMVLSSTDHRLRVLLAALTPRKSCGWLNQTSEHKSDACGGTGPIRVIISGYRSSACLVGRPNYLRLAKRPASPVQER</sequence>
<dbReference type="Proteomes" id="UP001283361">
    <property type="component" value="Unassembled WGS sequence"/>
</dbReference>
<evidence type="ECO:0000313" key="3">
    <source>
        <dbReference type="Proteomes" id="UP001283361"/>
    </source>
</evidence>
<organism evidence="2 3">
    <name type="scientific">Elysia crispata</name>
    <name type="common">lettuce slug</name>
    <dbReference type="NCBI Taxonomy" id="231223"/>
    <lineage>
        <taxon>Eukaryota</taxon>
        <taxon>Metazoa</taxon>
        <taxon>Spiralia</taxon>
        <taxon>Lophotrochozoa</taxon>
        <taxon>Mollusca</taxon>
        <taxon>Gastropoda</taxon>
        <taxon>Heterobranchia</taxon>
        <taxon>Euthyneura</taxon>
        <taxon>Panpulmonata</taxon>
        <taxon>Sacoglossa</taxon>
        <taxon>Placobranchoidea</taxon>
        <taxon>Plakobranchidae</taxon>
        <taxon>Elysia</taxon>
    </lineage>
</organism>
<comment type="caution">
    <text evidence="2">The sequence shown here is derived from an EMBL/GenBank/DDBJ whole genome shotgun (WGS) entry which is preliminary data.</text>
</comment>
<evidence type="ECO:0000313" key="2">
    <source>
        <dbReference type="EMBL" id="KAK3801062.1"/>
    </source>
</evidence>
<reference evidence="2" key="1">
    <citation type="journal article" date="2023" name="G3 (Bethesda)">
        <title>A reference genome for the long-term kleptoplast-retaining sea slug Elysia crispata morphotype clarki.</title>
        <authorList>
            <person name="Eastman K.E."/>
            <person name="Pendleton A.L."/>
            <person name="Shaikh M.A."/>
            <person name="Suttiyut T."/>
            <person name="Ogas R."/>
            <person name="Tomko P."/>
            <person name="Gavelis G."/>
            <person name="Widhalm J.R."/>
            <person name="Wisecaver J.H."/>
        </authorList>
    </citation>
    <scope>NUCLEOTIDE SEQUENCE</scope>
    <source>
        <strain evidence="2">ECLA1</strain>
    </source>
</reference>
<keyword evidence="3" id="KW-1185">Reference proteome</keyword>
<feature type="region of interest" description="Disordered" evidence="1">
    <location>
        <begin position="76"/>
        <end position="102"/>
    </location>
</feature>
<protein>
    <submittedName>
        <fullName evidence="2">Uncharacterized protein</fullName>
    </submittedName>
</protein>
<feature type="compositionally biased region" description="Basic and acidic residues" evidence="1">
    <location>
        <begin position="76"/>
        <end position="85"/>
    </location>
</feature>